<gene>
    <name evidence="9" type="ORF">EAS64_17925</name>
</gene>
<dbReference type="PROSITE" id="PS00624">
    <property type="entry name" value="GMC_OXRED_2"/>
    <property type="match status" value="1"/>
</dbReference>
<dbReference type="Pfam" id="PF05199">
    <property type="entry name" value="GMC_oxred_C"/>
    <property type="match status" value="1"/>
</dbReference>
<dbReference type="AlphaFoldDB" id="A0A6P2BYW6"/>
<evidence type="ECO:0000313" key="9">
    <source>
        <dbReference type="EMBL" id="TVZ04264.1"/>
    </source>
</evidence>
<dbReference type="GO" id="GO:0050660">
    <property type="term" value="F:flavin adenine dinucleotide binding"/>
    <property type="evidence" value="ECO:0007669"/>
    <property type="project" value="InterPro"/>
</dbReference>
<evidence type="ECO:0000256" key="3">
    <source>
        <dbReference type="ARBA" id="ARBA00022630"/>
    </source>
</evidence>
<dbReference type="EMBL" id="RPFW01000003">
    <property type="protein sequence ID" value="TVZ04264.1"/>
    <property type="molecule type" value="Genomic_DNA"/>
</dbReference>
<dbReference type="RefSeq" id="WP_145854133.1">
    <property type="nucleotide sequence ID" value="NZ_RPFW01000003.1"/>
</dbReference>
<feature type="binding site" evidence="5">
    <location>
        <position position="81"/>
    </location>
    <ligand>
        <name>FAD</name>
        <dbReference type="ChEBI" id="CHEBI:57692"/>
    </ligand>
</feature>
<sequence>MFDYVIVGGGSAGCVVAARLAEDPGTRVLLLEAGPEATAIDEVHIPAAYSRLFRSQYDWNYVTLPQERADGRPVYWPRGKVLGGSSAMNAMIYIRGNRADYDTWRDEYGCTGWGFRDLLPYFLRAEDNARGASAYHGTGGPLAVQDLRHKSAHAENFIEAATRRGALRNDDFNGPQQDGVGFYQVTQRDGRRCSAADAYLATRPQNLTVITGAFVTGLVIEGGRAAGVTYRHEGREETARAEAEIVLAAGAIGTPQLLMLSGIGPADQLREHGVYVIDDMPSVGANLIDHPGVPVLWSTPGVKGLWESTGNGGVARWKLTRKGPLTSNIAEAGGFARSDPRLSAPDLQWHVLPVGYREQGLTDPARRAMTVLVTLVDVASRGRIRLASRDPRHRPLIDPGYLSDVRDLNALAVGVRMARDYGTAAPLSKICTAELAPGDGVNTDHEMRDYIRGSVVTVYHPAGTCAMGGDVAKSASGYDSVTDPQLRVRGINGLRVVDASVMPTLPRGNTNAPVIAIAERAADLIAGRAPLAPRDPETVPAAPSAAG</sequence>
<name>A0A6P2BYW6_9ACTN</name>
<dbReference type="OrthoDB" id="9785276at2"/>
<dbReference type="PIRSF" id="PIRSF000137">
    <property type="entry name" value="Alcohol_oxidase"/>
    <property type="match status" value="1"/>
</dbReference>
<evidence type="ECO:0000256" key="2">
    <source>
        <dbReference type="ARBA" id="ARBA00010790"/>
    </source>
</evidence>
<dbReference type="InterPro" id="IPR036188">
    <property type="entry name" value="FAD/NAD-bd_sf"/>
</dbReference>
<proteinExistence type="inferred from homology"/>
<dbReference type="InterPro" id="IPR000172">
    <property type="entry name" value="GMC_OxRdtase_N"/>
</dbReference>
<dbReference type="PROSITE" id="PS00623">
    <property type="entry name" value="GMC_OXRED_1"/>
    <property type="match status" value="1"/>
</dbReference>
<dbReference type="PANTHER" id="PTHR11552">
    <property type="entry name" value="GLUCOSE-METHANOL-CHOLINE GMC OXIDOREDUCTASE"/>
    <property type="match status" value="1"/>
</dbReference>
<feature type="binding site" evidence="5">
    <location>
        <position position="215"/>
    </location>
    <ligand>
        <name>FAD</name>
        <dbReference type="ChEBI" id="CHEBI:57692"/>
    </ligand>
</feature>
<dbReference type="Pfam" id="PF00732">
    <property type="entry name" value="GMC_oxred_N"/>
    <property type="match status" value="1"/>
</dbReference>
<dbReference type="SUPFAM" id="SSF54373">
    <property type="entry name" value="FAD-linked reductases, C-terminal domain"/>
    <property type="match status" value="1"/>
</dbReference>
<keyword evidence="3 6" id="KW-0285">Flavoprotein</keyword>
<evidence type="ECO:0000256" key="1">
    <source>
        <dbReference type="ARBA" id="ARBA00001974"/>
    </source>
</evidence>
<dbReference type="Gene3D" id="3.50.50.60">
    <property type="entry name" value="FAD/NAD(P)-binding domain"/>
    <property type="match status" value="1"/>
</dbReference>
<dbReference type="Gene3D" id="3.30.560.10">
    <property type="entry name" value="Glucose Oxidase, domain 3"/>
    <property type="match status" value="1"/>
</dbReference>
<evidence type="ECO:0000256" key="6">
    <source>
        <dbReference type="RuleBase" id="RU003968"/>
    </source>
</evidence>
<evidence type="ECO:0000256" key="4">
    <source>
        <dbReference type="ARBA" id="ARBA00022827"/>
    </source>
</evidence>
<keyword evidence="10" id="KW-1185">Reference proteome</keyword>
<evidence type="ECO:0000256" key="5">
    <source>
        <dbReference type="PIRSR" id="PIRSR000137-2"/>
    </source>
</evidence>
<feature type="domain" description="Glucose-methanol-choline oxidoreductase N-terminal" evidence="7">
    <location>
        <begin position="79"/>
        <end position="102"/>
    </location>
</feature>
<dbReference type="Proteomes" id="UP000460272">
    <property type="component" value="Unassembled WGS sequence"/>
</dbReference>
<evidence type="ECO:0000259" key="8">
    <source>
        <dbReference type="PROSITE" id="PS00624"/>
    </source>
</evidence>
<dbReference type="GO" id="GO:0016614">
    <property type="term" value="F:oxidoreductase activity, acting on CH-OH group of donors"/>
    <property type="evidence" value="ECO:0007669"/>
    <property type="project" value="InterPro"/>
</dbReference>
<dbReference type="PANTHER" id="PTHR11552:SF147">
    <property type="entry name" value="CHOLINE DEHYDROGENASE, MITOCHONDRIAL"/>
    <property type="match status" value="1"/>
</dbReference>
<reference evidence="9 10" key="1">
    <citation type="submission" date="2018-11" db="EMBL/GenBank/DDBJ databases">
        <title>Trebonia kvetii gen.nov., sp.nov., a novel acidophilic actinobacterium, and proposal of the new actinobacterial family Treboniaceae fam. nov.</title>
        <authorList>
            <person name="Rapoport D."/>
            <person name="Sagova-Mareckova M."/>
            <person name="Sedlacek I."/>
            <person name="Provaznik J."/>
            <person name="Kralova S."/>
            <person name="Pavlinic D."/>
            <person name="Benes V."/>
            <person name="Kopecky J."/>
        </authorList>
    </citation>
    <scope>NUCLEOTIDE SEQUENCE [LARGE SCALE GENOMIC DNA]</scope>
    <source>
        <strain evidence="9 10">15Tr583</strain>
    </source>
</reference>
<evidence type="ECO:0000259" key="7">
    <source>
        <dbReference type="PROSITE" id="PS00623"/>
    </source>
</evidence>
<dbReference type="InterPro" id="IPR007867">
    <property type="entry name" value="GMC_OxRtase_C"/>
</dbReference>
<comment type="caution">
    <text evidence="9">The sequence shown here is derived from an EMBL/GenBank/DDBJ whole genome shotgun (WGS) entry which is preliminary data.</text>
</comment>
<protein>
    <submittedName>
        <fullName evidence="9">FAD-dependent oxidoreductase</fullName>
    </submittedName>
</protein>
<dbReference type="SUPFAM" id="SSF51905">
    <property type="entry name" value="FAD/NAD(P)-binding domain"/>
    <property type="match status" value="1"/>
</dbReference>
<evidence type="ECO:0000313" key="10">
    <source>
        <dbReference type="Proteomes" id="UP000460272"/>
    </source>
</evidence>
<feature type="domain" description="Glucose-methanol-choline oxidoreductase N-terminal" evidence="8">
    <location>
        <begin position="250"/>
        <end position="264"/>
    </location>
</feature>
<keyword evidence="4 5" id="KW-0274">FAD</keyword>
<comment type="cofactor">
    <cofactor evidence="1 5">
        <name>FAD</name>
        <dbReference type="ChEBI" id="CHEBI:57692"/>
    </cofactor>
</comment>
<organism evidence="9 10">
    <name type="scientific">Trebonia kvetii</name>
    <dbReference type="NCBI Taxonomy" id="2480626"/>
    <lineage>
        <taxon>Bacteria</taxon>
        <taxon>Bacillati</taxon>
        <taxon>Actinomycetota</taxon>
        <taxon>Actinomycetes</taxon>
        <taxon>Streptosporangiales</taxon>
        <taxon>Treboniaceae</taxon>
        <taxon>Trebonia</taxon>
    </lineage>
</organism>
<dbReference type="InterPro" id="IPR012132">
    <property type="entry name" value="GMC_OxRdtase"/>
</dbReference>
<comment type="similarity">
    <text evidence="2 6">Belongs to the GMC oxidoreductase family.</text>
</comment>
<accession>A0A6P2BYW6</accession>